<feature type="chain" id="PRO_5017778049" description="Imelysin-like domain-containing protein" evidence="3">
    <location>
        <begin position="18"/>
        <end position="355"/>
    </location>
</feature>
<name>A0A3E1NPB7_9BACT</name>
<evidence type="ECO:0000256" key="3">
    <source>
        <dbReference type="SAM" id="SignalP"/>
    </source>
</evidence>
<dbReference type="InterPro" id="IPR034982">
    <property type="entry name" value="Imelysin-like_IrpA"/>
</dbReference>
<protein>
    <recommendedName>
        <fullName evidence="4">Imelysin-like domain-containing protein</fullName>
    </recommendedName>
</protein>
<evidence type="ECO:0000313" key="5">
    <source>
        <dbReference type="EMBL" id="RFM29747.1"/>
    </source>
</evidence>
<accession>A0A3E1NPB7</accession>
<organism evidence="5 6">
    <name type="scientific">Deminuibacter soli</name>
    <dbReference type="NCBI Taxonomy" id="2291815"/>
    <lineage>
        <taxon>Bacteria</taxon>
        <taxon>Pseudomonadati</taxon>
        <taxon>Bacteroidota</taxon>
        <taxon>Chitinophagia</taxon>
        <taxon>Chitinophagales</taxon>
        <taxon>Chitinophagaceae</taxon>
        <taxon>Deminuibacter</taxon>
    </lineage>
</organism>
<reference evidence="5 6" key="1">
    <citation type="submission" date="2018-08" db="EMBL/GenBank/DDBJ databases">
        <title>Chitinophagaceae sp. K23C18032701, a novel bacterium isolated from forest soil.</title>
        <authorList>
            <person name="Wang C."/>
        </authorList>
    </citation>
    <scope>NUCLEOTIDE SEQUENCE [LARGE SCALE GENOMIC DNA]</scope>
    <source>
        <strain evidence="5 6">K23C18032701</strain>
    </source>
</reference>
<dbReference type="CDD" id="cd14658">
    <property type="entry name" value="Imelysin-like_IrpA"/>
    <property type="match status" value="1"/>
</dbReference>
<keyword evidence="2 3" id="KW-0732">Signal</keyword>
<dbReference type="Proteomes" id="UP000261284">
    <property type="component" value="Unassembled WGS sequence"/>
</dbReference>
<dbReference type="OrthoDB" id="9764688at2"/>
<dbReference type="Pfam" id="PF09375">
    <property type="entry name" value="Peptidase_M75"/>
    <property type="match status" value="1"/>
</dbReference>
<dbReference type="EMBL" id="QTJU01000001">
    <property type="protein sequence ID" value="RFM29747.1"/>
    <property type="molecule type" value="Genomic_DNA"/>
</dbReference>
<dbReference type="PROSITE" id="PS51257">
    <property type="entry name" value="PROKAR_LIPOPROTEIN"/>
    <property type="match status" value="1"/>
</dbReference>
<dbReference type="GO" id="GO:0030313">
    <property type="term" value="C:cell envelope"/>
    <property type="evidence" value="ECO:0007669"/>
    <property type="project" value="UniProtKB-SubCell"/>
</dbReference>
<keyword evidence="6" id="KW-1185">Reference proteome</keyword>
<evidence type="ECO:0000313" key="6">
    <source>
        <dbReference type="Proteomes" id="UP000261284"/>
    </source>
</evidence>
<proteinExistence type="predicted"/>
<gene>
    <name evidence="5" type="ORF">DXN05_01855</name>
</gene>
<evidence type="ECO:0000256" key="2">
    <source>
        <dbReference type="ARBA" id="ARBA00022729"/>
    </source>
</evidence>
<evidence type="ECO:0000259" key="4">
    <source>
        <dbReference type="Pfam" id="PF09375"/>
    </source>
</evidence>
<dbReference type="Gene3D" id="1.20.1420.20">
    <property type="entry name" value="M75 peptidase, HXXE motif"/>
    <property type="match status" value="1"/>
</dbReference>
<dbReference type="InterPro" id="IPR018976">
    <property type="entry name" value="Imelysin-like"/>
</dbReference>
<feature type="domain" description="Imelysin-like" evidence="4">
    <location>
        <begin position="48"/>
        <end position="341"/>
    </location>
</feature>
<feature type="signal peptide" evidence="3">
    <location>
        <begin position="1"/>
        <end position="17"/>
    </location>
</feature>
<sequence>MKKLFIPLVSFSVMVFASCSKNDSTPSNTTDFKTLESQVVTDFVNNVALPTYTNMVAGGTTLDSAIQVLNANPTDANLLLAQTAWKSLRRTWERSEGFLIGPVEGGDYDPNTDTWPTDYNQMDSLLASNNALQVADVQNLAQTLRGYHPIEYLLFGNGGIRKASELDARKKQYLVSLSADMLNNNIKPLLADWKNGYANDVLNAGKGAEPYKKKQDLFLDLVGDNGMGGICNEVGNGKMLDPFNPSDSSKCESPYSHNTLSDFKDNIISLQNVYMGLNGGKGLKDLVAAKNKDLDNQIQAQITAAVNSFDNITTTYEKAVYNQRTQVQTVMNQINTLAATLSNKLEPFIVANVQD</sequence>
<evidence type="ECO:0000256" key="1">
    <source>
        <dbReference type="ARBA" id="ARBA00004196"/>
    </source>
</evidence>
<dbReference type="InterPro" id="IPR038352">
    <property type="entry name" value="Imelysin_sf"/>
</dbReference>
<dbReference type="AlphaFoldDB" id="A0A3E1NPB7"/>
<comment type="caution">
    <text evidence="5">The sequence shown here is derived from an EMBL/GenBank/DDBJ whole genome shotgun (WGS) entry which is preliminary data.</text>
</comment>
<comment type="subcellular location">
    <subcellularLocation>
        <location evidence="1">Cell envelope</location>
    </subcellularLocation>
</comment>
<dbReference type="RefSeq" id="WP_116845503.1">
    <property type="nucleotide sequence ID" value="NZ_QTJU01000001.1"/>
</dbReference>